<sequence>MQVIRAENTAARAGAYYVRIQAMAKKYHITLEEEFDEHDGDETKYIVILDDDFPVATCRFYDIGDGAVMIGRVVVLPEYRGRGLGSRAVISAEEWAIELGYICAVLESRVEKTGFYEKLGYIADHENIIEGRTFRCVHMEKRLSSPK</sequence>
<dbReference type="PANTHER" id="PTHR13355">
    <property type="entry name" value="GLUCOSAMINE 6-PHOSPHATE N-ACETYLTRANSFERASE"/>
    <property type="match status" value="1"/>
</dbReference>
<keyword evidence="2" id="KW-0808">Transferase</keyword>
<dbReference type="InterPro" id="IPR016181">
    <property type="entry name" value="Acyl_CoA_acyltransferase"/>
</dbReference>
<dbReference type="eggNOG" id="COG0456">
    <property type="taxonomic scope" value="Bacteria"/>
</dbReference>
<dbReference type="Gene3D" id="3.40.630.30">
    <property type="match status" value="1"/>
</dbReference>
<dbReference type="GO" id="GO:0004343">
    <property type="term" value="F:glucosamine 6-phosphate N-acetyltransferase activity"/>
    <property type="evidence" value="ECO:0007669"/>
    <property type="project" value="TreeGrafter"/>
</dbReference>
<dbReference type="SUPFAM" id="SSF55729">
    <property type="entry name" value="Acyl-CoA N-acyltransferases (Nat)"/>
    <property type="match status" value="1"/>
</dbReference>
<evidence type="ECO:0000259" key="1">
    <source>
        <dbReference type="PROSITE" id="PS51186"/>
    </source>
</evidence>
<dbReference type="CDD" id="cd04301">
    <property type="entry name" value="NAT_SF"/>
    <property type="match status" value="1"/>
</dbReference>
<dbReference type="PANTHER" id="PTHR13355:SF11">
    <property type="entry name" value="GLUCOSAMINE 6-PHOSPHATE N-ACETYLTRANSFERASE"/>
    <property type="match status" value="1"/>
</dbReference>
<organism evidence="2 3">
    <name type="scientific">Ruminococcus albus</name>
    <dbReference type="NCBI Taxonomy" id="1264"/>
    <lineage>
        <taxon>Bacteria</taxon>
        <taxon>Bacillati</taxon>
        <taxon>Bacillota</taxon>
        <taxon>Clostridia</taxon>
        <taxon>Eubacteriales</taxon>
        <taxon>Oscillospiraceae</taxon>
        <taxon>Ruminococcus</taxon>
    </lineage>
</organism>
<evidence type="ECO:0000313" key="2">
    <source>
        <dbReference type="EMBL" id="SFD35417.1"/>
    </source>
</evidence>
<dbReference type="Pfam" id="PF00583">
    <property type="entry name" value="Acetyltransf_1"/>
    <property type="match status" value="1"/>
</dbReference>
<dbReference type="RefSeq" id="WP_074963443.1">
    <property type="nucleotide sequence ID" value="NZ_FOKQ01000069.1"/>
</dbReference>
<evidence type="ECO:0000313" key="3">
    <source>
        <dbReference type="Proteomes" id="UP000182192"/>
    </source>
</evidence>
<reference evidence="2 3" key="1">
    <citation type="submission" date="2016-10" db="EMBL/GenBank/DDBJ databases">
        <authorList>
            <person name="de Groot N.N."/>
        </authorList>
    </citation>
    <scope>NUCLEOTIDE SEQUENCE [LARGE SCALE GENOMIC DNA]</scope>
    <source>
        <strain evidence="2 3">AR67</strain>
    </source>
</reference>
<accession>A0A1I1RN49</accession>
<gene>
    <name evidence="2" type="ORF">SAMN02910406_03731</name>
</gene>
<proteinExistence type="predicted"/>
<dbReference type="AlphaFoldDB" id="A0A1I1RN49"/>
<name>A0A1I1RN49_RUMAL</name>
<dbReference type="Proteomes" id="UP000182192">
    <property type="component" value="Unassembled WGS sequence"/>
</dbReference>
<protein>
    <submittedName>
        <fullName evidence="2">Predicted N-acetyltransferase YhbS</fullName>
    </submittedName>
</protein>
<dbReference type="InterPro" id="IPR000182">
    <property type="entry name" value="GNAT_dom"/>
</dbReference>
<feature type="domain" description="N-acetyltransferase" evidence="1">
    <location>
        <begin position="2"/>
        <end position="144"/>
    </location>
</feature>
<dbReference type="EMBL" id="FOKQ01000069">
    <property type="protein sequence ID" value="SFD35417.1"/>
    <property type="molecule type" value="Genomic_DNA"/>
</dbReference>
<dbReference type="InterPro" id="IPR039143">
    <property type="entry name" value="GNPNAT1-like"/>
</dbReference>
<dbReference type="PROSITE" id="PS51186">
    <property type="entry name" value="GNAT"/>
    <property type="match status" value="1"/>
</dbReference>